<protein>
    <submittedName>
        <fullName evidence="1">Phage morphogenesis protein</fullName>
    </submittedName>
</protein>
<dbReference type="RefSeq" id="WP_118399802.1">
    <property type="nucleotide sequence ID" value="NZ_CABJGD010000001.1"/>
</dbReference>
<dbReference type="Proteomes" id="UP000283855">
    <property type="component" value="Unassembled WGS sequence"/>
</dbReference>
<accession>A0A413T567</accession>
<gene>
    <name evidence="1" type="ORF">DW921_00575</name>
</gene>
<comment type="caution">
    <text evidence="1">The sequence shown here is derived from an EMBL/GenBank/DDBJ whole genome shotgun (WGS) entry which is preliminary data.</text>
</comment>
<evidence type="ECO:0000313" key="1">
    <source>
        <dbReference type="EMBL" id="RHA78990.1"/>
    </source>
</evidence>
<reference evidence="1 2" key="1">
    <citation type="submission" date="2018-08" db="EMBL/GenBank/DDBJ databases">
        <title>A genome reference for cultivated species of the human gut microbiota.</title>
        <authorList>
            <person name="Zou Y."/>
            <person name="Xue W."/>
            <person name="Luo G."/>
        </authorList>
    </citation>
    <scope>NUCLEOTIDE SEQUENCE [LARGE SCALE GENOMIC DNA]</scope>
    <source>
        <strain evidence="1 2">AM42-38</strain>
    </source>
</reference>
<dbReference type="EMBL" id="QSFT01000001">
    <property type="protein sequence ID" value="RHA78990.1"/>
    <property type="molecule type" value="Genomic_DNA"/>
</dbReference>
<evidence type="ECO:0000313" key="2">
    <source>
        <dbReference type="Proteomes" id="UP000283855"/>
    </source>
</evidence>
<name>A0A413T567_9BACT</name>
<proteinExistence type="predicted"/>
<dbReference type="AlphaFoldDB" id="A0A413T567"/>
<organism evidence="1 2">
    <name type="scientific">Phocaeicola coprophilus</name>
    <dbReference type="NCBI Taxonomy" id="387090"/>
    <lineage>
        <taxon>Bacteria</taxon>
        <taxon>Pseudomonadati</taxon>
        <taxon>Bacteroidota</taxon>
        <taxon>Bacteroidia</taxon>
        <taxon>Bacteroidales</taxon>
        <taxon>Bacteroidaceae</taxon>
        <taxon>Phocaeicola</taxon>
    </lineage>
</organism>
<sequence>MAEKSNQITRELQQRVNQLIKETLKDIRTEALDEFDRNFEREAFFNEKWARRKFNDDRSRGLLVQTGNLRRSITGRITSRDSVVIESTEPYAQIHNEGGTITVTRRMKKYFWWKYITITGSKRMKAGIPITYSERFSRKKDGTLRNTKRNRALTEEAEFYRRMAMKKTGSKITIPKRQFIGNHPDLEKLLKEIFYNNAKNFDTL</sequence>